<dbReference type="KEGG" id="mis:MICPUN_107670"/>
<feature type="compositionally biased region" description="Basic and acidic residues" evidence="1">
    <location>
        <begin position="1"/>
        <end position="16"/>
    </location>
</feature>
<feature type="compositionally biased region" description="Basic residues" evidence="1">
    <location>
        <begin position="62"/>
        <end position="73"/>
    </location>
</feature>
<keyword evidence="3" id="KW-1185">Reference proteome</keyword>
<organism evidence="2 3">
    <name type="scientific">Micromonas commoda (strain RCC299 / NOUM17 / CCMP2709)</name>
    <name type="common">Picoplanktonic green alga</name>
    <dbReference type="NCBI Taxonomy" id="296587"/>
    <lineage>
        <taxon>Eukaryota</taxon>
        <taxon>Viridiplantae</taxon>
        <taxon>Chlorophyta</taxon>
        <taxon>Mamiellophyceae</taxon>
        <taxon>Mamiellales</taxon>
        <taxon>Mamiellaceae</taxon>
        <taxon>Micromonas</taxon>
    </lineage>
</organism>
<feature type="region of interest" description="Disordered" evidence="1">
    <location>
        <begin position="115"/>
        <end position="164"/>
    </location>
</feature>
<feature type="compositionally biased region" description="Basic and acidic residues" evidence="1">
    <location>
        <begin position="29"/>
        <end position="44"/>
    </location>
</feature>
<reference evidence="2 3" key="1">
    <citation type="journal article" date="2009" name="Science">
        <title>Green evolution and dynamic adaptations revealed by genomes of the marine picoeukaryotes Micromonas.</title>
        <authorList>
            <person name="Worden A.Z."/>
            <person name="Lee J.H."/>
            <person name="Mock T."/>
            <person name="Rouze P."/>
            <person name="Simmons M.P."/>
            <person name="Aerts A.L."/>
            <person name="Allen A.E."/>
            <person name="Cuvelier M.L."/>
            <person name="Derelle E."/>
            <person name="Everett M.V."/>
            <person name="Foulon E."/>
            <person name="Grimwood J."/>
            <person name="Gundlach H."/>
            <person name="Henrissat B."/>
            <person name="Napoli C."/>
            <person name="McDonald S.M."/>
            <person name="Parker M.S."/>
            <person name="Rombauts S."/>
            <person name="Salamov A."/>
            <person name="Von Dassow P."/>
            <person name="Badger J.H."/>
            <person name="Coutinho P.M."/>
            <person name="Demir E."/>
            <person name="Dubchak I."/>
            <person name="Gentemann C."/>
            <person name="Eikrem W."/>
            <person name="Gready J.E."/>
            <person name="John U."/>
            <person name="Lanier W."/>
            <person name="Lindquist E.A."/>
            <person name="Lucas S."/>
            <person name="Mayer K.F."/>
            <person name="Moreau H."/>
            <person name="Not F."/>
            <person name="Otillar R."/>
            <person name="Panaud O."/>
            <person name="Pangilinan J."/>
            <person name="Paulsen I."/>
            <person name="Piegu B."/>
            <person name="Poliakov A."/>
            <person name="Robbens S."/>
            <person name="Schmutz J."/>
            <person name="Toulza E."/>
            <person name="Wyss T."/>
            <person name="Zelensky A."/>
            <person name="Zhou K."/>
            <person name="Armbrust E.V."/>
            <person name="Bhattacharya D."/>
            <person name="Goodenough U.W."/>
            <person name="Van de Peer Y."/>
            <person name="Grigoriev I.V."/>
        </authorList>
    </citation>
    <scope>NUCLEOTIDE SEQUENCE [LARGE SCALE GENOMIC DNA]</scope>
    <source>
        <strain evidence="3">RCC299 / NOUM17</strain>
    </source>
</reference>
<dbReference type="RefSeq" id="XP_002499759.1">
    <property type="nucleotide sequence ID" value="XM_002499713.1"/>
</dbReference>
<name>C1DYX1_MICCC</name>
<dbReference type="GeneID" id="8241435"/>
<evidence type="ECO:0000256" key="1">
    <source>
        <dbReference type="SAM" id="MobiDB-lite"/>
    </source>
</evidence>
<proteinExistence type="predicted"/>
<feature type="compositionally biased region" description="Basic and acidic residues" evidence="1">
    <location>
        <begin position="51"/>
        <end position="61"/>
    </location>
</feature>
<evidence type="ECO:0000313" key="2">
    <source>
        <dbReference type="EMBL" id="ACO61017.1"/>
    </source>
</evidence>
<accession>C1DYX1</accession>
<protein>
    <submittedName>
        <fullName evidence="2">Uncharacterized protein</fullName>
    </submittedName>
</protein>
<dbReference type="EMBL" id="CP001323">
    <property type="protein sequence ID" value="ACO61017.1"/>
    <property type="molecule type" value="Genomic_DNA"/>
</dbReference>
<dbReference type="Proteomes" id="UP000002009">
    <property type="component" value="Chromosome 2"/>
</dbReference>
<sequence length="164" mass="17567">MAGRRGGVDRLGRSRSESIGLGSPSPNRSIHDLATRGGSDRGWRGDQPGDPPRRGRVDGRRRCGSPRRRRTPRSVRYLGVASMEGSEDADVSVSRALAEVEHLTRGVICRGFRRGGVAATGDGDAGRRGGVGRHGRSATSGSRRWKAPRTPMSQCPGRSPRLST</sequence>
<dbReference type="InParanoid" id="C1DYX1"/>
<dbReference type="AlphaFoldDB" id="C1DYX1"/>
<feature type="region of interest" description="Disordered" evidence="1">
    <location>
        <begin position="1"/>
        <end position="90"/>
    </location>
</feature>
<evidence type="ECO:0000313" key="3">
    <source>
        <dbReference type="Proteomes" id="UP000002009"/>
    </source>
</evidence>
<gene>
    <name evidence="2" type="ORF">MICPUN_107670</name>
</gene>